<organism evidence="2 3">
    <name type="scientific">Candidatus Nitrosarchaeum limnium BG20</name>
    <dbReference type="NCBI Taxonomy" id="859192"/>
    <lineage>
        <taxon>Archaea</taxon>
        <taxon>Nitrososphaerota</taxon>
        <taxon>Nitrososphaeria</taxon>
        <taxon>Nitrosopumilales</taxon>
        <taxon>Nitrosopumilaceae</taxon>
        <taxon>Nitrosarchaeum</taxon>
    </lineage>
</organism>
<keyword evidence="1" id="KW-0812">Transmembrane</keyword>
<feature type="transmembrane region" description="Helical" evidence="1">
    <location>
        <begin position="28"/>
        <end position="50"/>
    </location>
</feature>
<keyword evidence="1" id="KW-1133">Transmembrane helix</keyword>
<evidence type="ECO:0000313" key="3">
    <source>
        <dbReference type="Proteomes" id="UP000014065"/>
    </source>
</evidence>
<gene>
    <name evidence="2" type="ORF">BG20_I1547</name>
</gene>
<evidence type="ECO:0000313" key="2">
    <source>
        <dbReference type="EMBL" id="EPA04492.1"/>
    </source>
</evidence>
<dbReference type="Proteomes" id="UP000014065">
    <property type="component" value="Unassembled WGS sequence"/>
</dbReference>
<comment type="caution">
    <text evidence="2">The sequence shown here is derived from an EMBL/GenBank/DDBJ whole genome shotgun (WGS) entry which is preliminary data.</text>
</comment>
<reference evidence="2 3" key="1">
    <citation type="journal article" date="2012" name="J. Bacteriol.">
        <title>Genome Sequence of "Candidatus Nitrosoarchaeum limnia" BG20, a Low-Salinity Ammonia-Oxidizing Archaeon from the San Francisco Bay Estuary.</title>
        <authorList>
            <person name="Mosier A.C."/>
            <person name="Allen E.E."/>
            <person name="Kim M."/>
            <person name="Ferriera S."/>
            <person name="Francis C.A."/>
        </authorList>
    </citation>
    <scope>NUCLEOTIDE SEQUENCE [LARGE SCALE GENOMIC DNA]</scope>
    <source>
        <strain evidence="2 3">BG20</strain>
    </source>
</reference>
<dbReference type="AlphaFoldDB" id="S2EIB1"/>
<keyword evidence="3" id="KW-1185">Reference proteome</keyword>
<dbReference type="EMBL" id="AHJG01000290">
    <property type="protein sequence ID" value="EPA04492.1"/>
    <property type="molecule type" value="Genomic_DNA"/>
</dbReference>
<protein>
    <submittedName>
        <fullName evidence="2">Uncharacterized protein</fullName>
    </submittedName>
</protein>
<proteinExistence type="predicted"/>
<name>S2EIB1_9ARCH</name>
<accession>S2EIB1</accession>
<sequence>MFVIGVILTIAGTLMIFSDMIKDPVNNLLPMMLPMVVGVVLLLVSGSIGLKKFIKFLSN</sequence>
<evidence type="ECO:0000256" key="1">
    <source>
        <dbReference type="SAM" id="Phobius"/>
    </source>
</evidence>
<keyword evidence="1" id="KW-0472">Membrane</keyword>